<dbReference type="VEuPathDB" id="FungiDB:NECHADRAFT_25866"/>
<dbReference type="Proteomes" id="UP000005206">
    <property type="component" value="Chromosome 14"/>
</dbReference>
<organism evidence="1 2">
    <name type="scientific">Fusarium vanettenii (strain ATCC MYA-4622 / CBS 123669 / FGSC 9596 / NRRL 45880 / 77-13-4)</name>
    <name type="common">Fusarium solani subsp. pisi</name>
    <dbReference type="NCBI Taxonomy" id="660122"/>
    <lineage>
        <taxon>Eukaryota</taxon>
        <taxon>Fungi</taxon>
        <taxon>Dikarya</taxon>
        <taxon>Ascomycota</taxon>
        <taxon>Pezizomycotina</taxon>
        <taxon>Sordariomycetes</taxon>
        <taxon>Hypocreomycetidae</taxon>
        <taxon>Hypocreales</taxon>
        <taxon>Nectriaceae</taxon>
        <taxon>Fusarium</taxon>
        <taxon>Fusarium solani species complex</taxon>
        <taxon>Fusarium vanettenii</taxon>
    </lineage>
</organism>
<name>C7ZME4_FUSV7</name>
<dbReference type="KEGG" id="nhe:NECHADRAFT_25866"/>
<feature type="non-terminal residue" evidence="1">
    <location>
        <position position="1"/>
    </location>
</feature>
<dbReference type="OMA" id="LRICHCK"/>
<dbReference type="eggNOG" id="ENOG502RKU3">
    <property type="taxonomic scope" value="Eukaryota"/>
</dbReference>
<reference evidence="1 2" key="1">
    <citation type="journal article" date="2009" name="PLoS Genet.">
        <title>The genome of Nectria haematococca: contribution of supernumerary chromosomes to gene expansion.</title>
        <authorList>
            <person name="Coleman J.J."/>
            <person name="Rounsley S.D."/>
            <person name="Rodriguez-Carres M."/>
            <person name="Kuo A."/>
            <person name="Wasmann C.C."/>
            <person name="Grimwood J."/>
            <person name="Schmutz J."/>
            <person name="Taga M."/>
            <person name="White G.J."/>
            <person name="Zhou S."/>
            <person name="Schwartz D.C."/>
            <person name="Freitag M."/>
            <person name="Ma L.J."/>
            <person name="Danchin E.G."/>
            <person name="Henrissat B."/>
            <person name="Coutinho P.M."/>
            <person name="Nelson D.R."/>
            <person name="Straney D."/>
            <person name="Napoli C.A."/>
            <person name="Barker B.M."/>
            <person name="Gribskov M."/>
            <person name="Rep M."/>
            <person name="Kroken S."/>
            <person name="Molnar I."/>
            <person name="Rensing C."/>
            <person name="Kennell J.C."/>
            <person name="Zamora J."/>
            <person name="Farman M.L."/>
            <person name="Selker E.U."/>
            <person name="Salamov A."/>
            <person name="Shapiro H."/>
            <person name="Pangilinan J."/>
            <person name="Lindquist E."/>
            <person name="Lamers C."/>
            <person name="Grigoriev I.V."/>
            <person name="Geiser D.M."/>
            <person name="Covert S.F."/>
            <person name="Temporini E."/>
            <person name="Vanetten H.D."/>
        </authorList>
    </citation>
    <scope>NUCLEOTIDE SEQUENCE [LARGE SCALE GENOMIC DNA]</scope>
    <source>
        <strain evidence="2">ATCC MYA-4622 / CBS 123669 / FGSC 9596 / NRRL 45880 / 77-13-4</strain>
    </source>
</reference>
<dbReference type="OrthoDB" id="5326346at2759"/>
<evidence type="ECO:0000313" key="1">
    <source>
        <dbReference type="EMBL" id="EEU34841.1"/>
    </source>
</evidence>
<accession>C7ZME4</accession>
<dbReference type="HOGENOM" id="CLU_098718_0_0_1"/>
<dbReference type="RefSeq" id="XP_003040554.1">
    <property type="nucleotide sequence ID" value="XM_003040508.1"/>
</dbReference>
<sequence>SESLGSQPELHFLCSKKHLTLASRRADKIVASGFIEAIPKEIDGLHHWKFEAIFDPEAFEIVMKIIHGKTRDIPRTVKLDLLAGISAVVDDLECHDALWFFAKGWLLSFKNRAPKRMNKELTQLILISFVFDDAVLFETSTKTAITCNTGLVPTFNLPIRPNILWEIEERRENALDKLINGLYDLEQRL</sequence>
<dbReference type="InParanoid" id="C7ZME4"/>
<evidence type="ECO:0000313" key="2">
    <source>
        <dbReference type="Proteomes" id="UP000005206"/>
    </source>
</evidence>
<proteinExistence type="predicted"/>
<dbReference type="GeneID" id="9678964"/>
<feature type="non-terminal residue" evidence="1">
    <location>
        <position position="189"/>
    </location>
</feature>
<dbReference type="STRING" id="660122.C7ZME4"/>
<dbReference type="AlphaFoldDB" id="C7ZME4"/>
<evidence type="ECO:0008006" key="3">
    <source>
        <dbReference type="Google" id="ProtNLM"/>
    </source>
</evidence>
<dbReference type="EMBL" id="GG698951">
    <property type="protein sequence ID" value="EEU34841.1"/>
    <property type="molecule type" value="Genomic_DNA"/>
</dbReference>
<keyword evidence="2" id="KW-1185">Reference proteome</keyword>
<protein>
    <recommendedName>
        <fullName evidence="3">BTB domain-containing protein</fullName>
    </recommendedName>
</protein>
<gene>
    <name evidence="1" type="ORF">NECHADRAFT_25866</name>
</gene>